<protein>
    <submittedName>
        <fullName evidence="1">Uncharacterized protein</fullName>
    </submittedName>
</protein>
<evidence type="ECO:0000313" key="1">
    <source>
        <dbReference type="EMBL" id="OFJ51077.1"/>
    </source>
</evidence>
<evidence type="ECO:0000313" key="2">
    <source>
        <dbReference type="Proteomes" id="UP000178953"/>
    </source>
</evidence>
<accession>A0A1E8PYB4</accession>
<name>A0A1E8PYB4_9MYCO</name>
<gene>
    <name evidence="1" type="ORF">BEL07_24665</name>
</gene>
<proteinExistence type="predicted"/>
<dbReference type="AlphaFoldDB" id="A0A1E8PYB4"/>
<sequence>MSRSSSAKKARRRKRVASRNARWVPSDVHADLSTVEALDAQLTGRGWEFDEEYSTDEFVTWFYPPSAAEFDDEETEPVTRIWVTDVRRPQVILVGSTASDAAYGLDADGLDADDPEADLAGALAEIEGYRAGDPRPF</sequence>
<reference evidence="1 2" key="1">
    <citation type="submission" date="2016-09" db="EMBL/GenBank/DDBJ databases">
        <title>genome sequence of Mycobacterium sp. 739 SCH.</title>
        <authorList>
            <person name="Greninger A.L."/>
            <person name="Qin X."/>
            <person name="Jerome K."/>
            <person name="Vora S."/>
            <person name="Quinn K."/>
        </authorList>
    </citation>
    <scope>NUCLEOTIDE SEQUENCE [LARGE SCALE GENOMIC DNA]</scope>
    <source>
        <strain evidence="1 2">SCH</strain>
    </source>
</reference>
<dbReference type="EMBL" id="MCHX01000080">
    <property type="protein sequence ID" value="OFJ51077.1"/>
    <property type="molecule type" value="Genomic_DNA"/>
</dbReference>
<dbReference type="RefSeq" id="WP_070355694.1">
    <property type="nucleotide sequence ID" value="NZ_CP043474.1"/>
</dbReference>
<dbReference type="Proteomes" id="UP000178953">
    <property type="component" value="Unassembled WGS sequence"/>
</dbReference>
<keyword evidence="2" id="KW-1185">Reference proteome</keyword>
<dbReference type="OrthoDB" id="4729167at2"/>
<organism evidence="1 2">
    <name type="scientific">Mycolicibacterium grossiae</name>
    <dbReference type="NCBI Taxonomy" id="1552759"/>
    <lineage>
        <taxon>Bacteria</taxon>
        <taxon>Bacillati</taxon>
        <taxon>Actinomycetota</taxon>
        <taxon>Actinomycetes</taxon>
        <taxon>Mycobacteriales</taxon>
        <taxon>Mycobacteriaceae</taxon>
        <taxon>Mycolicibacterium</taxon>
    </lineage>
</organism>
<comment type="caution">
    <text evidence="1">The sequence shown here is derived from an EMBL/GenBank/DDBJ whole genome shotgun (WGS) entry which is preliminary data.</text>
</comment>